<sequence length="474" mass="52670">MENTSQAFMSQSYLNSQETATQATKDYLASLHSTRKQPSKPLKRPISSPLNPMHPHVYRVEPVNFKELVQRLTGAPEHEPVANPFKSLDDAAKDSSPSFAFDLSSSSWGDLSLRNPANISRWGPRRSLRWRQELWFVVFTAVLLTAPPLWWVSSPMMSREGSLTTVVLWFTGTFPGEPPSGCRWTSHTVDFVLALQLLTEFRSQRTNSHFPPGSETTNQLGVAPFHLYDARIQIHDNSSLNLDLIRSSSLSSPLSVLSSSPACPLLNRGLAHLHRPSLSPSGFDGNPAYLSEPVSPPASAIYLSVNVIRTISDLQPRSMPSRNFPAYAFASELRSIPKWAWPNSFAEAYNQITKILKARLSVQDVRYLAAGLNSLDNLKISHGFIGVYNLRLLQYHFFRKNLSPSSSSEESISPPYLPSMNGDVLLGSIPSICFNLLTGLSLNVTCDYFSAVRLCREGSPDAFKHCLESAVIFI</sequence>
<keyword evidence="2" id="KW-0472">Membrane</keyword>
<feature type="compositionally biased region" description="Basic residues" evidence="1">
    <location>
        <begin position="33"/>
        <end position="43"/>
    </location>
</feature>
<keyword evidence="5" id="KW-1185">Reference proteome</keyword>
<proteinExistence type="predicted"/>
<keyword evidence="2" id="KW-1133">Transmembrane helix</keyword>
<accession>A0ABQ8CFB8</accession>
<feature type="region of interest" description="Disordered" evidence="1">
    <location>
        <begin position="32"/>
        <end position="54"/>
    </location>
</feature>
<keyword evidence="2" id="KW-0812">Transmembrane</keyword>
<name>A0ABQ8CFB8_BRANA</name>
<gene>
    <name evidence="4" type="ORF">HID58_030215</name>
</gene>
<organism evidence="4 5">
    <name type="scientific">Brassica napus</name>
    <name type="common">Rape</name>
    <dbReference type="NCBI Taxonomy" id="3708"/>
    <lineage>
        <taxon>Eukaryota</taxon>
        <taxon>Viridiplantae</taxon>
        <taxon>Streptophyta</taxon>
        <taxon>Embryophyta</taxon>
        <taxon>Tracheophyta</taxon>
        <taxon>Spermatophyta</taxon>
        <taxon>Magnoliopsida</taxon>
        <taxon>eudicotyledons</taxon>
        <taxon>Gunneridae</taxon>
        <taxon>Pentapetalae</taxon>
        <taxon>rosids</taxon>
        <taxon>malvids</taxon>
        <taxon>Brassicales</taxon>
        <taxon>Brassicaceae</taxon>
        <taxon>Brassiceae</taxon>
        <taxon>Brassica</taxon>
    </lineage>
</organism>
<dbReference type="Pfam" id="PF05678">
    <property type="entry name" value="VQ"/>
    <property type="match status" value="1"/>
</dbReference>
<evidence type="ECO:0000256" key="2">
    <source>
        <dbReference type="SAM" id="Phobius"/>
    </source>
</evidence>
<dbReference type="PANTHER" id="PTHR34794:SF3">
    <property type="entry name" value="VQ MOTIF-CONTAINING PROTEIN 29"/>
    <property type="match status" value="1"/>
</dbReference>
<protein>
    <recommendedName>
        <fullName evidence="3">VQ domain-containing protein</fullName>
    </recommendedName>
</protein>
<feature type="domain" description="VQ" evidence="3">
    <location>
        <begin position="52"/>
        <end position="78"/>
    </location>
</feature>
<evidence type="ECO:0000313" key="4">
    <source>
        <dbReference type="EMBL" id="KAH0915769.1"/>
    </source>
</evidence>
<evidence type="ECO:0000259" key="3">
    <source>
        <dbReference type="Pfam" id="PF05678"/>
    </source>
</evidence>
<dbReference type="InterPro" id="IPR008889">
    <property type="entry name" value="VQ"/>
</dbReference>
<dbReference type="InterPro" id="IPR039610">
    <property type="entry name" value="VQ29"/>
</dbReference>
<dbReference type="Proteomes" id="UP000824890">
    <property type="component" value="Unassembled WGS sequence"/>
</dbReference>
<evidence type="ECO:0000313" key="5">
    <source>
        <dbReference type="Proteomes" id="UP000824890"/>
    </source>
</evidence>
<reference evidence="4 5" key="1">
    <citation type="submission" date="2021-05" db="EMBL/GenBank/DDBJ databases">
        <title>Genome Assembly of Synthetic Allotetraploid Brassica napus Reveals Homoeologous Exchanges between Subgenomes.</title>
        <authorList>
            <person name="Davis J.T."/>
        </authorList>
    </citation>
    <scope>NUCLEOTIDE SEQUENCE [LARGE SCALE GENOMIC DNA]</scope>
    <source>
        <strain evidence="5">cv. Da-Ae</strain>
        <tissue evidence="4">Seedling</tissue>
    </source>
</reference>
<comment type="caution">
    <text evidence="4">The sequence shown here is derived from an EMBL/GenBank/DDBJ whole genome shotgun (WGS) entry which is preliminary data.</text>
</comment>
<dbReference type="PANTHER" id="PTHR34794">
    <property type="entry name" value="EXPRESSED PROTEIN"/>
    <property type="match status" value="1"/>
</dbReference>
<feature type="transmembrane region" description="Helical" evidence="2">
    <location>
        <begin position="134"/>
        <end position="152"/>
    </location>
</feature>
<evidence type="ECO:0000256" key="1">
    <source>
        <dbReference type="SAM" id="MobiDB-lite"/>
    </source>
</evidence>
<dbReference type="EMBL" id="JAGKQM010000008">
    <property type="protein sequence ID" value="KAH0915769.1"/>
    <property type="molecule type" value="Genomic_DNA"/>
</dbReference>